<proteinExistence type="predicted"/>
<comment type="caution">
    <text evidence="1">The sequence shown here is derived from an EMBL/GenBank/DDBJ whole genome shotgun (WGS) entry which is preliminary data.</text>
</comment>
<feature type="non-terminal residue" evidence="1">
    <location>
        <position position="1"/>
    </location>
</feature>
<keyword evidence="1" id="KW-0670">Pyruvate</keyword>
<sequence length="48" mass="5327">ETQTGKSSFQKLLEPQLPQLPGIAPYRVVLGNVKDKVLLQIDSGDEYL</sequence>
<dbReference type="EMBL" id="LXQA010955597">
    <property type="protein sequence ID" value="MCI78647.1"/>
    <property type="molecule type" value="Genomic_DNA"/>
</dbReference>
<accession>A0A392US36</accession>
<dbReference type="AlphaFoldDB" id="A0A392US36"/>
<reference evidence="1 2" key="1">
    <citation type="journal article" date="2018" name="Front. Plant Sci.">
        <title>Red Clover (Trifolium pratense) and Zigzag Clover (T. medium) - A Picture of Genomic Similarities and Differences.</title>
        <authorList>
            <person name="Dluhosova J."/>
            <person name="Istvanek J."/>
            <person name="Nedelnik J."/>
            <person name="Repkova J."/>
        </authorList>
    </citation>
    <scope>NUCLEOTIDE SEQUENCE [LARGE SCALE GENOMIC DNA]</scope>
    <source>
        <strain evidence="2">cv. 10/8</strain>
        <tissue evidence="1">Leaf</tissue>
    </source>
</reference>
<evidence type="ECO:0000313" key="1">
    <source>
        <dbReference type="EMBL" id="MCI78647.1"/>
    </source>
</evidence>
<gene>
    <name evidence="1" type="ORF">A2U01_0099918</name>
</gene>
<keyword evidence="2" id="KW-1185">Reference proteome</keyword>
<organism evidence="1 2">
    <name type="scientific">Trifolium medium</name>
    <dbReference type="NCBI Taxonomy" id="97028"/>
    <lineage>
        <taxon>Eukaryota</taxon>
        <taxon>Viridiplantae</taxon>
        <taxon>Streptophyta</taxon>
        <taxon>Embryophyta</taxon>
        <taxon>Tracheophyta</taxon>
        <taxon>Spermatophyta</taxon>
        <taxon>Magnoliopsida</taxon>
        <taxon>eudicotyledons</taxon>
        <taxon>Gunneridae</taxon>
        <taxon>Pentapetalae</taxon>
        <taxon>rosids</taxon>
        <taxon>fabids</taxon>
        <taxon>Fabales</taxon>
        <taxon>Fabaceae</taxon>
        <taxon>Papilionoideae</taxon>
        <taxon>50 kb inversion clade</taxon>
        <taxon>NPAAA clade</taxon>
        <taxon>Hologalegina</taxon>
        <taxon>IRL clade</taxon>
        <taxon>Trifolieae</taxon>
        <taxon>Trifolium</taxon>
    </lineage>
</organism>
<dbReference type="Proteomes" id="UP000265520">
    <property type="component" value="Unassembled WGS sequence"/>
</dbReference>
<name>A0A392US36_9FABA</name>
<evidence type="ECO:0000313" key="2">
    <source>
        <dbReference type="Proteomes" id="UP000265520"/>
    </source>
</evidence>
<protein>
    <submittedName>
        <fullName evidence="1">Phosphoenolpyruvate carboxylase</fullName>
    </submittedName>
</protein>